<dbReference type="EMBL" id="GBRH01240321">
    <property type="protein sequence ID" value="JAD57574.1"/>
    <property type="molecule type" value="Transcribed_RNA"/>
</dbReference>
<reference evidence="1" key="1">
    <citation type="submission" date="2014-09" db="EMBL/GenBank/DDBJ databases">
        <authorList>
            <person name="Magalhaes I.L.F."/>
            <person name="Oliveira U."/>
            <person name="Santos F.R."/>
            <person name="Vidigal T.H.D.A."/>
            <person name="Brescovit A.D."/>
            <person name="Santos A.J."/>
        </authorList>
    </citation>
    <scope>NUCLEOTIDE SEQUENCE</scope>
    <source>
        <tissue evidence="1">Shoot tissue taken approximately 20 cm above the soil surface</tissue>
    </source>
</reference>
<reference evidence="1" key="2">
    <citation type="journal article" date="2015" name="Data Brief">
        <title>Shoot transcriptome of the giant reed, Arundo donax.</title>
        <authorList>
            <person name="Barrero R.A."/>
            <person name="Guerrero F.D."/>
            <person name="Moolhuijzen P."/>
            <person name="Goolsby J.A."/>
            <person name="Tidwell J."/>
            <person name="Bellgard S.E."/>
            <person name="Bellgard M.I."/>
        </authorList>
    </citation>
    <scope>NUCLEOTIDE SEQUENCE</scope>
    <source>
        <tissue evidence="1">Shoot tissue taken approximately 20 cm above the soil surface</tissue>
    </source>
</reference>
<accession>A0A0A9B0S9</accession>
<name>A0A0A9B0S9_ARUDO</name>
<evidence type="ECO:0000313" key="1">
    <source>
        <dbReference type="EMBL" id="JAD57574.1"/>
    </source>
</evidence>
<sequence>MESYVNKPATG</sequence>
<organism evidence="1">
    <name type="scientific">Arundo donax</name>
    <name type="common">Giant reed</name>
    <name type="synonym">Donax arundinaceus</name>
    <dbReference type="NCBI Taxonomy" id="35708"/>
    <lineage>
        <taxon>Eukaryota</taxon>
        <taxon>Viridiplantae</taxon>
        <taxon>Streptophyta</taxon>
        <taxon>Embryophyta</taxon>
        <taxon>Tracheophyta</taxon>
        <taxon>Spermatophyta</taxon>
        <taxon>Magnoliopsida</taxon>
        <taxon>Liliopsida</taxon>
        <taxon>Poales</taxon>
        <taxon>Poaceae</taxon>
        <taxon>PACMAD clade</taxon>
        <taxon>Arundinoideae</taxon>
        <taxon>Arundineae</taxon>
        <taxon>Arundo</taxon>
    </lineage>
</organism>
<proteinExistence type="predicted"/>
<protein>
    <submittedName>
        <fullName evidence="1">Uncharacterized protein</fullName>
    </submittedName>
</protein>